<name>A0A4P9XVF1_9FUNG</name>
<dbReference type="AlphaFoldDB" id="A0A4P9XVF1"/>
<keyword evidence="2 5" id="KW-0812">Transmembrane</keyword>
<dbReference type="Proteomes" id="UP000271241">
    <property type="component" value="Unassembled WGS sequence"/>
</dbReference>
<keyword evidence="4 5" id="KW-0472">Membrane</keyword>
<dbReference type="SUPFAM" id="SSF161084">
    <property type="entry name" value="MAPEG domain-like"/>
    <property type="match status" value="1"/>
</dbReference>
<feature type="transmembrane region" description="Helical" evidence="5">
    <location>
        <begin position="46"/>
        <end position="69"/>
    </location>
</feature>
<keyword evidence="3 5" id="KW-1133">Transmembrane helix</keyword>
<sequence>MRINWAQVLVLLPVVYGGCLLLTVHLQTTTLVRSLSRMLSGNPEHVPFVALGLVFLLTYTGSSFVSVVANAAGTAGGLDNKAPRLGRAHLRGWAHRAVAAHQNLLEGFPGFAAAVFAAFLRGAPNSYTASLATLHLLARCVYYPAYVLNLDQVRTGSYGVSLAASVLLFGFACVPDFESFYLGLVHVAKPWA</sequence>
<evidence type="ECO:0000313" key="6">
    <source>
        <dbReference type="EMBL" id="RKP10253.1"/>
    </source>
</evidence>
<dbReference type="InterPro" id="IPR001129">
    <property type="entry name" value="Membr-assoc_MAPEG"/>
</dbReference>
<gene>
    <name evidence="6" type="ORF">THASP1DRAFT_27981</name>
</gene>
<dbReference type="Pfam" id="PF01124">
    <property type="entry name" value="MAPEG"/>
    <property type="match status" value="1"/>
</dbReference>
<dbReference type="Gene3D" id="1.20.120.550">
    <property type="entry name" value="Membrane associated eicosanoid/glutathione metabolism-like domain"/>
    <property type="match status" value="1"/>
</dbReference>
<proteinExistence type="predicted"/>
<evidence type="ECO:0000256" key="5">
    <source>
        <dbReference type="SAM" id="Phobius"/>
    </source>
</evidence>
<organism evidence="6 7">
    <name type="scientific">Thamnocephalis sphaerospora</name>
    <dbReference type="NCBI Taxonomy" id="78915"/>
    <lineage>
        <taxon>Eukaryota</taxon>
        <taxon>Fungi</taxon>
        <taxon>Fungi incertae sedis</taxon>
        <taxon>Zoopagomycota</taxon>
        <taxon>Zoopagomycotina</taxon>
        <taxon>Zoopagomycetes</taxon>
        <taxon>Zoopagales</taxon>
        <taxon>Sigmoideomycetaceae</taxon>
        <taxon>Thamnocephalis</taxon>
    </lineage>
</organism>
<dbReference type="GO" id="GO:0016020">
    <property type="term" value="C:membrane"/>
    <property type="evidence" value="ECO:0007669"/>
    <property type="project" value="UniProtKB-SubCell"/>
</dbReference>
<dbReference type="OrthoDB" id="2421200at2759"/>
<feature type="transmembrane region" description="Helical" evidence="5">
    <location>
        <begin position="6"/>
        <end position="26"/>
    </location>
</feature>
<accession>A0A4P9XVF1</accession>
<evidence type="ECO:0000256" key="4">
    <source>
        <dbReference type="ARBA" id="ARBA00023136"/>
    </source>
</evidence>
<dbReference type="PANTHER" id="PTHR35371:SF1">
    <property type="entry name" value="BLR7753 PROTEIN"/>
    <property type="match status" value="1"/>
</dbReference>
<evidence type="ECO:0000256" key="2">
    <source>
        <dbReference type="ARBA" id="ARBA00022692"/>
    </source>
</evidence>
<protein>
    <recommendedName>
        <fullName evidence="8">MAPEG family-domain-containing protein</fullName>
    </recommendedName>
</protein>
<evidence type="ECO:0000256" key="3">
    <source>
        <dbReference type="ARBA" id="ARBA00022989"/>
    </source>
</evidence>
<reference evidence="7" key="1">
    <citation type="journal article" date="2018" name="Nat. Microbiol.">
        <title>Leveraging single-cell genomics to expand the fungal tree of life.</title>
        <authorList>
            <person name="Ahrendt S.R."/>
            <person name="Quandt C.A."/>
            <person name="Ciobanu D."/>
            <person name="Clum A."/>
            <person name="Salamov A."/>
            <person name="Andreopoulos B."/>
            <person name="Cheng J.F."/>
            <person name="Woyke T."/>
            <person name="Pelin A."/>
            <person name="Henrissat B."/>
            <person name="Reynolds N.K."/>
            <person name="Benny G.L."/>
            <person name="Smith M.E."/>
            <person name="James T.Y."/>
            <person name="Grigoriev I.V."/>
        </authorList>
    </citation>
    <scope>NUCLEOTIDE SEQUENCE [LARGE SCALE GENOMIC DNA]</scope>
    <source>
        <strain evidence="7">RSA 1356</strain>
    </source>
</reference>
<dbReference type="EMBL" id="KZ992462">
    <property type="protein sequence ID" value="RKP10253.1"/>
    <property type="molecule type" value="Genomic_DNA"/>
</dbReference>
<evidence type="ECO:0008006" key="8">
    <source>
        <dbReference type="Google" id="ProtNLM"/>
    </source>
</evidence>
<comment type="subcellular location">
    <subcellularLocation>
        <location evidence="1">Membrane</location>
    </subcellularLocation>
</comment>
<evidence type="ECO:0000313" key="7">
    <source>
        <dbReference type="Proteomes" id="UP000271241"/>
    </source>
</evidence>
<dbReference type="PANTHER" id="PTHR35371">
    <property type="entry name" value="INNER MEMBRANE PROTEIN"/>
    <property type="match status" value="1"/>
</dbReference>
<keyword evidence="7" id="KW-1185">Reference proteome</keyword>
<dbReference type="InterPro" id="IPR023352">
    <property type="entry name" value="MAPEG-like_dom_sf"/>
</dbReference>
<evidence type="ECO:0000256" key="1">
    <source>
        <dbReference type="ARBA" id="ARBA00004370"/>
    </source>
</evidence>